<keyword evidence="2" id="KW-1185">Reference proteome</keyword>
<dbReference type="EMBL" id="JAKKPZ010000010">
    <property type="protein sequence ID" value="KAI1716254.1"/>
    <property type="molecule type" value="Genomic_DNA"/>
</dbReference>
<dbReference type="Proteomes" id="UP001201812">
    <property type="component" value="Unassembled WGS sequence"/>
</dbReference>
<accession>A0AAD4R7Z5</accession>
<dbReference type="AlphaFoldDB" id="A0AAD4R7Z5"/>
<proteinExistence type="predicted"/>
<evidence type="ECO:0000313" key="2">
    <source>
        <dbReference type="Proteomes" id="UP001201812"/>
    </source>
</evidence>
<comment type="caution">
    <text evidence="1">The sequence shown here is derived from an EMBL/GenBank/DDBJ whole genome shotgun (WGS) entry which is preliminary data.</text>
</comment>
<evidence type="ECO:0000313" key="1">
    <source>
        <dbReference type="EMBL" id="KAI1716254.1"/>
    </source>
</evidence>
<organism evidence="1 2">
    <name type="scientific">Ditylenchus destructor</name>
    <dbReference type="NCBI Taxonomy" id="166010"/>
    <lineage>
        <taxon>Eukaryota</taxon>
        <taxon>Metazoa</taxon>
        <taxon>Ecdysozoa</taxon>
        <taxon>Nematoda</taxon>
        <taxon>Chromadorea</taxon>
        <taxon>Rhabditida</taxon>
        <taxon>Tylenchina</taxon>
        <taxon>Tylenchomorpha</taxon>
        <taxon>Sphaerularioidea</taxon>
        <taxon>Anguinidae</taxon>
        <taxon>Anguininae</taxon>
        <taxon>Ditylenchus</taxon>
    </lineage>
</organism>
<reference evidence="1" key="1">
    <citation type="submission" date="2022-01" db="EMBL/GenBank/DDBJ databases">
        <title>Genome Sequence Resource for Two Populations of Ditylenchus destructor, the Migratory Endoparasitic Phytonematode.</title>
        <authorList>
            <person name="Zhang H."/>
            <person name="Lin R."/>
            <person name="Xie B."/>
        </authorList>
    </citation>
    <scope>NUCLEOTIDE SEQUENCE</scope>
    <source>
        <strain evidence="1">BazhouSP</strain>
    </source>
</reference>
<name>A0AAD4R7Z5_9BILA</name>
<sequence>MGCRCTKHDKFDKAADDTSYNYIALALINANRAASLMVHDMCPGQLERTLAEQIIRRAKNDGKTVSIVNGCLYLDYKFAGFMPLPTETCMPACS</sequence>
<gene>
    <name evidence="1" type="ORF">DdX_07292</name>
</gene>
<protein>
    <submittedName>
        <fullName evidence="1">Uncharacterized protein</fullName>
    </submittedName>
</protein>